<dbReference type="PANTHER" id="PTHR42951">
    <property type="entry name" value="METALLO-BETA-LACTAMASE DOMAIN-CONTAINING"/>
    <property type="match status" value="1"/>
</dbReference>
<gene>
    <name evidence="3" type="primary">MBLAC2</name>
</gene>
<dbReference type="GO" id="GO:0008800">
    <property type="term" value="F:beta-lactamase activity"/>
    <property type="evidence" value="ECO:0007669"/>
    <property type="project" value="Ensembl"/>
</dbReference>
<dbReference type="SUPFAM" id="SSF56281">
    <property type="entry name" value="Metallo-hydrolase/oxidoreductase"/>
    <property type="match status" value="1"/>
</dbReference>
<dbReference type="Bgee" id="ENSACAG00000013646">
    <property type="expression patterns" value="Expressed in testis and 13 other cell types or tissues"/>
</dbReference>
<organism evidence="3 4">
    <name type="scientific">Anolis carolinensis</name>
    <name type="common">Green anole</name>
    <name type="synonym">American chameleon</name>
    <dbReference type="NCBI Taxonomy" id="28377"/>
    <lineage>
        <taxon>Eukaryota</taxon>
        <taxon>Metazoa</taxon>
        <taxon>Chordata</taxon>
        <taxon>Craniata</taxon>
        <taxon>Vertebrata</taxon>
        <taxon>Euteleostomi</taxon>
        <taxon>Lepidosauria</taxon>
        <taxon>Squamata</taxon>
        <taxon>Bifurcata</taxon>
        <taxon>Unidentata</taxon>
        <taxon>Episquamata</taxon>
        <taxon>Toxicofera</taxon>
        <taxon>Iguania</taxon>
        <taxon>Dactyloidae</taxon>
        <taxon>Anolis</taxon>
    </lineage>
</organism>
<dbReference type="Pfam" id="PF00753">
    <property type="entry name" value="Lactamase_B"/>
    <property type="match status" value="1"/>
</dbReference>
<keyword evidence="4" id="KW-1185">Reference proteome</keyword>
<feature type="compositionally biased region" description="Basic residues" evidence="1">
    <location>
        <begin position="117"/>
        <end position="129"/>
    </location>
</feature>
<dbReference type="Proteomes" id="UP000001646">
    <property type="component" value="Chromosome 2"/>
</dbReference>
<dbReference type="PANTHER" id="PTHR42951:SF4">
    <property type="entry name" value="ACYL-COENZYME A THIOESTERASE MBLAC2"/>
    <property type="match status" value="1"/>
</dbReference>
<dbReference type="AlphaFoldDB" id="G1KP12"/>
<dbReference type="InterPro" id="IPR036866">
    <property type="entry name" value="RibonucZ/Hydroxyglut_hydro"/>
</dbReference>
<name>G1KP12_ANOCA</name>
<dbReference type="HOGENOM" id="CLU_1964647_0_0_1"/>
<dbReference type="GO" id="GO:0005789">
    <property type="term" value="C:endoplasmic reticulum membrane"/>
    <property type="evidence" value="ECO:0007669"/>
    <property type="project" value="Ensembl"/>
</dbReference>
<dbReference type="eggNOG" id="KOG0813">
    <property type="taxonomic scope" value="Eukaryota"/>
</dbReference>
<feature type="region of interest" description="Disordered" evidence="1">
    <location>
        <begin position="63"/>
        <end position="85"/>
    </location>
</feature>
<evidence type="ECO:0000259" key="2">
    <source>
        <dbReference type="Pfam" id="PF00753"/>
    </source>
</evidence>
<dbReference type="GO" id="GO:0005886">
    <property type="term" value="C:plasma membrane"/>
    <property type="evidence" value="ECO:0007669"/>
    <property type="project" value="Ensembl"/>
</dbReference>
<reference evidence="3" key="2">
    <citation type="submission" date="2025-08" db="UniProtKB">
        <authorList>
            <consortium name="Ensembl"/>
        </authorList>
    </citation>
    <scope>IDENTIFICATION</scope>
</reference>
<dbReference type="InterPro" id="IPR050855">
    <property type="entry name" value="NDM-1-like"/>
</dbReference>
<feature type="region of interest" description="Disordered" evidence="1">
    <location>
        <begin position="158"/>
        <end position="209"/>
    </location>
</feature>
<dbReference type="Gene3D" id="3.60.15.10">
    <property type="entry name" value="Ribonuclease Z/Hydroxyacylglutathione hydrolase-like"/>
    <property type="match status" value="1"/>
</dbReference>
<accession>G1KP12</accession>
<dbReference type="InParanoid" id="G1KP12"/>
<evidence type="ECO:0000313" key="4">
    <source>
        <dbReference type="Proteomes" id="UP000001646"/>
    </source>
</evidence>
<dbReference type="GO" id="GO:0052816">
    <property type="term" value="F:long-chain fatty acyl-CoA hydrolase activity"/>
    <property type="evidence" value="ECO:0007669"/>
    <property type="project" value="Ensembl"/>
</dbReference>
<feature type="domain" description="Metallo-beta-lactamase" evidence="2">
    <location>
        <begin position="199"/>
        <end position="293"/>
    </location>
</feature>
<feature type="region of interest" description="Disordered" evidence="1">
    <location>
        <begin position="1"/>
        <end position="26"/>
    </location>
</feature>
<reference evidence="3" key="3">
    <citation type="submission" date="2025-09" db="UniProtKB">
        <authorList>
            <consortium name="Ensembl"/>
        </authorList>
    </citation>
    <scope>IDENTIFICATION</scope>
</reference>
<feature type="compositionally biased region" description="Low complexity" evidence="1">
    <location>
        <begin position="69"/>
        <end position="85"/>
    </location>
</feature>
<feature type="compositionally biased region" description="Basic residues" evidence="1">
    <location>
        <begin position="16"/>
        <end position="26"/>
    </location>
</feature>
<sequence length="341" mass="36934">PPPPPKAGLPQWAGPGRRRVSRERAWKHPRPLLGSSCFPRFPEPGFGIFSGRRRCLRWSGSRTSPWAEASTGSRSASTSPGTGPTSCWCGARSGTWSSTPGWGFGASRINSAWRGSWRTRKAPKPRRRLRESPLRDSAPCWPWPRTCTSTTRAGCTSSPRWPCTAPRTRPSAAGTTTRRDLALRGRGGAAAQASGGARGTSGPPVQPTHVLQEGDVISLGDRQLTVMHMPGHSRGSICLHDSERKILFSGDVVYDGSMIDWLPYSRINDYVASCQRLIELANGGLVEKVLPGHFNTFGAERLYHLASNYISNAGVCHKVSTCAMRSVASLALRATNSRSTS</sequence>
<dbReference type="GeneTree" id="ENSGT00390000017819"/>
<dbReference type="InterPro" id="IPR001279">
    <property type="entry name" value="Metallo-B-lactamas"/>
</dbReference>
<protein>
    <submittedName>
        <fullName evidence="3">Metallo-beta-lactamase domain containing 2</fullName>
    </submittedName>
</protein>
<dbReference type="STRING" id="28377.ENSACAP00000013380"/>
<evidence type="ECO:0000256" key="1">
    <source>
        <dbReference type="SAM" id="MobiDB-lite"/>
    </source>
</evidence>
<proteinExistence type="predicted"/>
<evidence type="ECO:0000313" key="3">
    <source>
        <dbReference type="Ensembl" id="ENSACAP00000013380.3"/>
    </source>
</evidence>
<reference evidence="3 4" key="1">
    <citation type="submission" date="2009-12" db="EMBL/GenBank/DDBJ databases">
        <title>The Genome Sequence of Anolis carolinensis (Green Anole Lizard).</title>
        <authorList>
            <consortium name="The Genome Sequencing Platform"/>
            <person name="Di Palma F."/>
            <person name="Alfoldi J."/>
            <person name="Heiman D."/>
            <person name="Young S."/>
            <person name="Grabherr M."/>
            <person name="Johnson J."/>
            <person name="Lander E.S."/>
            <person name="Lindblad-Toh K."/>
        </authorList>
    </citation>
    <scope>NUCLEOTIDE SEQUENCE [LARGE SCALE GENOMIC DNA]</scope>
    <source>
        <strain evidence="3 4">JBL SC #1</strain>
    </source>
</reference>
<feature type="region of interest" description="Disordered" evidence="1">
    <location>
        <begin position="115"/>
        <end position="135"/>
    </location>
</feature>
<dbReference type="Ensembl" id="ENSACAT00000013652.3">
    <property type="protein sequence ID" value="ENSACAP00000013380.3"/>
    <property type="gene ID" value="ENSACAG00000013646.3"/>
</dbReference>